<keyword evidence="2" id="KW-1185">Reference proteome</keyword>
<dbReference type="EMBL" id="FZQP02001371">
    <property type="protein sequence ID" value="VVC92714.1"/>
    <property type="molecule type" value="Genomic_DNA"/>
</dbReference>
<dbReference type="AlphaFoldDB" id="A0A5E4Q584"/>
<name>A0A5E4Q584_9NEOP</name>
<dbReference type="Proteomes" id="UP000324832">
    <property type="component" value="Unassembled WGS sequence"/>
</dbReference>
<gene>
    <name evidence="1" type="ORF">LSINAPIS_LOCUS5085</name>
</gene>
<protein>
    <submittedName>
        <fullName evidence="1">Uncharacterized protein</fullName>
    </submittedName>
</protein>
<accession>A0A5E4Q584</accession>
<evidence type="ECO:0000313" key="1">
    <source>
        <dbReference type="EMBL" id="VVC92714.1"/>
    </source>
</evidence>
<reference evidence="1 2" key="1">
    <citation type="submission" date="2017-07" db="EMBL/GenBank/DDBJ databases">
        <authorList>
            <person name="Talla V."/>
            <person name="Backstrom N."/>
        </authorList>
    </citation>
    <scope>NUCLEOTIDE SEQUENCE [LARGE SCALE GENOMIC DNA]</scope>
</reference>
<sequence>MSKNTEYWFSSSGDLPGSYEMKNLKKTGGGDSIPIEEPINDVAEAATTSEIYNNNIKSKQIYNNRYVLKIKKGHHQDVPNQICRNL</sequence>
<evidence type="ECO:0000313" key="2">
    <source>
        <dbReference type="Proteomes" id="UP000324832"/>
    </source>
</evidence>
<organism evidence="1 2">
    <name type="scientific">Leptidea sinapis</name>
    <dbReference type="NCBI Taxonomy" id="189913"/>
    <lineage>
        <taxon>Eukaryota</taxon>
        <taxon>Metazoa</taxon>
        <taxon>Ecdysozoa</taxon>
        <taxon>Arthropoda</taxon>
        <taxon>Hexapoda</taxon>
        <taxon>Insecta</taxon>
        <taxon>Pterygota</taxon>
        <taxon>Neoptera</taxon>
        <taxon>Endopterygota</taxon>
        <taxon>Lepidoptera</taxon>
        <taxon>Glossata</taxon>
        <taxon>Ditrysia</taxon>
        <taxon>Papilionoidea</taxon>
        <taxon>Pieridae</taxon>
        <taxon>Dismorphiinae</taxon>
        <taxon>Leptidea</taxon>
    </lineage>
</organism>
<proteinExistence type="predicted"/>